<dbReference type="WBParaSite" id="ECPE_0001209301-mRNA-1">
    <property type="protein sequence ID" value="ECPE_0001209301-mRNA-1"/>
    <property type="gene ID" value="ECPE_0001209301"/>
</dbReference>
<feature type="region of interest" description="Disordered" evidence="1">
    <location>
        <begin position="179"/>
        <end position="198"/>
    </location>
</feature>
<dbReference type="EMBL" id="UZAN01052076">
    <property type="protein sequence ID" value="VDP89287.1"/>
    <property type="molecule type" value="Genomic_DNA"/>
</dbReference>
<organism evidence="4">
    <name type="scientific">Echinostoma caproni</name>
    <dbReference type="NCBI Taxonomy" id="27848"/>
    <lineage>
        <taxon>Eukaryota</taxon>
        <taxon>Metazoa</taxon>
        <taxon>Spiralia</taxon>
        <taxon>Lophotrochozoa</taxon>
        <taxon>Platyhelminthes</taxon>
        <taxon>Trematoda</taxon>
        <taxon>Digenea</taxon>
        <taxon>Plagiorchiida</taxon>
        <taxon>Echinostomata</taxon>
        <taxon>Echinostomatoidea</taxon>
        <taxon>Echinostomatidae</taxon>
        <taxon>Echinostoma</taxon>
    </lineage>
</organism>
<evidence type="ECO:0000313" key="2">
    <source>
        <dbReference type="EMBL" id="VDP89287.1"/>
    </source>
</evidence>
<dbReference type="Proteomes" id="UP000272942">
    <property type="component" value="Unassembled WGS sequence"/>
</dbReference>
<reference evidence="2 3" key="2">
    <citation type="submission" date="2018-11" db="EMBL/GenBank/DDBJ databases">
        <authorList>
            <consortium name="Pathogen Informatics"/>
        </authorList>
    </citation>
    <scope>NUCLEOTIDE SEQUENCE [LARGE SCALE GENOMIC DNA]</scope>
    <source>
        <strain evidence="2 3">Egypt</strain>
    </source>
</reference>
<gene>
    <name evidence="2" type="ORF">ECPE_LOCUS12058</name>
</gene>
<dbReference type="Gene3D" id="6.20.240.40">
    <property type="match status" value="1"/>
</dbReference>
<feature type="compositionally biased region" description="Basic and acidic residues" evidence="1">
    <location>
        <begin position="185"/>
        <end position="198"/>
    </location>
</feature>
<accession>A0A183AYM3</accession>
<dbReference type="OrthoDB" id="8020218at2759"/>
<sequence>MAELPTPERVEHFQTLAKGRPKVLSGEGYESEQRLSNMTLYIPMNPASNWTLTAKHVKVAFRKYVVWRVLARGLATKQRVSHVGTFRLQRSVDHPSSIELVPLSPTNQSALDHFDKYYTQIYGSNHWSAMRVALLCPPTKVALLNRFSSHFVDKPNLPARFSDCVDLITQLLQCQSQMDAQQDSQEGKDKRQDGFAVS</sequence>
<reference evidence="4" key="1">
    <citation type="submission" date="2016-06" db="UniProtKB">
        <authorList>
            <consortium name="WormBaseParasite"/>
        </authorList>
    </citation>
    <scope>IDENTIFICATION</scope>
</reference>
<name>A0A183AYM3_9TREM</name>
<dbReference type="AlphaFoldDB" id="A0A183AYM3"/>
<protein>
    <submittedName>
        <fullName evidence="4">ULP_PROTEASE domain-containing protein</fullName>
    </submittedName>
</protein>
<proteinExistence type="predicted"/>
<evidence type="ECO:0000313" key="3">
    <source>
        <dbReference type="Proteomes" id="UP000272942"/>
    </source>
</evidence>
<keyword evidence="3" id="KW-1185">Reference proteome</keyword>
<evidence type="ECO:0000313" key="4">
    <source>
        <dbReference type="WBParaSite" id="ECPE_0001209301-mRNA-1"/>
    </source>
</evidence>
<evidence type="ECO:0000256" key="1">
    <source>
        <dbReference type="SAM" id="MobiDB-lite"/>
    </source>
</evidence>